<sequence>LFNDISIPRVLQLTIEKISHMIKSGDENSHLILNNLLESISLDEIDEKELFLCLQQMCRSDTIDRRVRFKLIDKLDKMFDKQGLQSDDLLLFEQYRLSTLLSSFDSFTEVIY</sequence>
<evidence type="ECO:0000313" key="2">
    <source>
        <dbReference type="Proteomes" id="UP000663881"/>
    </source>
</evidence>
<proteinExistence type="predicted"/>
<protein>
    <submittedName>
        <fullName evidence="1">Uncharacterized protein</fullName>
    </submittedName>
</protein>
<dbReference type="AlphaFoldDB" id="A0A820MW84"/>
<organism evidence="1 2">
    <name type="scientific">Adineta steineri</name>
    <dbReference type="NCBI Taxonomy" id="433720"/>
    <lineage>
        <taxon>Eukaryota</taxon>
        <taxon>Metazoa</taxon>
        <taxon>Spiralia</taxon>
        <taxon>Gnathifera</taxon>
        <taxon>Rotifera</taxon>
        <taxon>Eurotatoria</taxon>
        <taxon>Bdelloidea</taxon>
        <taxon>Adinetida</taxon>
        <taxon>Adinetidae</taxon>
        <taxon>Adineta</taxon>
    </lineage>
</organism>
<gene>
    <name evidence="1" type="ORF">OKA104_LOCUS50244</name>
</gene>
<dbReference type="Proteomes" id="UP000663881">
    <property type="component" value="Unassembled WGS sequence"/>
</dbReference>
<name>A0A820MW84_9BILA</name>
<accession>A0A820MW84</accession>
<feature type="non-terminal residue" evidence="1">
    <location>
        <position position="1"/>
    </location>
</feature>
<evidence type="ECO:0000313" key="1">
    <source>
        <dbReference type="EMBL" id="CAF4378906.1"/>
    </source>
</evidence>
<dbReference type="EMBL" id="CAJOAY010024913">
    <property type="protein sequence ID" value="CAF4378906.1"/>
    <property type="molecule type" value="Genomic_DNA"/>
</dbReference>
<reference evidence="1" key="1">
    <citation type="submission" date="2021-02" db="EMBL/GenBank/DDBJ databases">
        <authorList>
            <person name="Nowell W R."/>
        </authorList>
    </citation>
    <scope>NUCLEOTIDE SEQUENCE</scope>
</reference>
<comment type="caution">
    <text evidence="1">The sequence shown here is derived from an EMBL/GenBank/DDBJ whole genome shotgun (WGS) entry which is preliminary data.</text>
</comment>